<evidence type="ECO:0000313" key="3">
    <source>
        <dbReference type="Proteomes" id="UP000019374"/>
    </source>
</evidence>
<gene>
    <name evidence="2" type="ORF">OCS_02260</name>
</gene>
<dbReference type="AlphaFoldDB" id="T5A972"/>
<dbReference type="EMBL" id="KE652367">
    <property type="protein sequence ID" value="EQL02035.1"/>
    <property type="molecule type" value="Genomic_DNA"/>
</dbReference>
<organism evidence="2 3">
    <name type="scientific">Ophiocordyceps sinensis (strain Co18 / CGMCC 3.14243)</name>
    <name type="common">Yarsagumba caterpillar fungus</name>
    <name type="synonym">Hirsutella sinensis</name>
    <dbReference type="NCBI Taxonomy" id="911162"/>
    <lineage>
        <taxon>Eukaryota</taxon>
        <taxon>Fungi</taxon>
        <taxon>Dikarya</taxon>
        <taxon>Ascomycota</taxon>
        <taxon>Pezizomycotina</taxon>
        <taxon>Sordariomycetes</taxon>
        <taxon>Hypocreomycetidae</taxon>
        <taxon>Hypocreales</taxon>
        <taxon>Ophiocordycipitaceae</taxon>
        <taxon>Ophiocordyceps</taxon>
    </lineage>
</organism>
<dbReference type="Proteomes" id="UP000019374">
    <property type="component" value="Unassembled WGS sequence"/>
</dbReference>
<sequence length="477" mass="53503">MVSWKDMPFKVLLEVLKQCPDWTTLFSLIHTSRQLSATFDRFSLEIVESVLDATVPEEIRAILLATIRVHAGRFEYQTYEGVRWLHYAGPQAAPAASDCSTDSDDSGRVSSPVPVSPSPVLVAPPSPVPVSPSPVLVAPPSPVPVAAPTPVSVPGQYPPFPSLSSRFFSDTTSETTSEDEVFVYSKNPSEYRYGPRRPAVTLASIATPALLRQFVCLAHKIHALAHATLEHAFKLCSASLLPGREPLFRPSWTEEHRAVLSLWRLQLYYDLRHAHVRRELDWSESDLRKLESNDIDSLIDYGTALDQVLTAADFTESLMASGGKRQWTLPDPPSGAEFGWSCQLRPFPVGCIHRLKHYRGYIHCGRIVCSPPFPDDKKEEDDDDCAIPWKRSYGIDVPISESEWGDLQDESPGQLYLRTIRGHRDAHQLRWVGFAPFRRFGLAFWEAARLVELGLCPPLPTTEHRAYVEKWMSLGSF</sequence>
<evidence type="ECO:0000256" key="1">
    <source>
        <dbReference type="SAM" id="MobiDB-lite"/>
    </source>
</evidence>
<feature type="region of interest" description="Disordered" evidence="1">
    <location>
        <begin position="95"/>
        <end position="116"/>
    </location>
</feature>
<name>T5A972_OPHSC</name>
<dbReference type="HOGENOM" id="CLU_045996_0_0_1"/>
<dbReference type="eggNOG" id="ENOG502SX86">
    <property type="taxonomic scope" value="Eukaryota"/>
</dbReference>
<accession>T5A972</accession>
<evidence type="ECO:0000313" key="2">
    <source>
        <dbReference type="EMBL" id="EQL02035.1"/>
    </source>
</evidence>
<reference evidence="2 3" key="1">
    <citation type="journal article" date="2013" name="Chin. Sci. Bull.">
        <title>Genome survey uncovers the secrets of sex and lifestyle in caterpillar fungus.</title>
        <authorList>
            <person name="Hu X."/>
            <person name="Zhang Y."/>
            <person name="Xiao G."/>
            <person name="Zheng P."/>
            <person name="Xia Y."/>
            <person name="Zhang X."/>
            <person name="St Leger R.J."/>
            <person name="Liu X."/>
            <person name="Wang C."/>
        </authorList>
    </citation>
    <scope>NUCLEOTIDE SEQUENCE [LARGE SCALE GENOMIC DNA]</scope>
    <source>
        <strain evidence="3">Co18 / CGMCC 3.14243</strain>
        <tissue evidence="2">Fruit-body</tissue>
    </source>
</reference>
<evidence type="ECO:0008006" key="4">
    <source>
        <dbReference type="Google" id="ProtNLM"/>
    </source>
</evidence>
<proteinExistence type="predicted"/>
<protein>
    <recommendedName>
        <fullName evidence="4">F-box domain-containing protein</fullName>
    </recommendedName>
</protein>